<dbReference type="GO" id="GO:0008270">
    <property type="term" value="F:zinc ion binding"/>
    <property type="evidence" value="ECO:0007669"/>
    <property type="project" value="UniProtKB-KW"/>
</dbReference>
<proteinExistence type="predicted"/>
<dbReference type="Gene3D" id="3.30.160.60">
    <property type="entry name" value="Classic Zinc Finger"/>
    <property type="match status" value="2"/>
</dbReference>
<name>A0A8E0RMZ0_9TREM</name>
<protein>
    <submittedName>
        <fullName evidence="13">PR domain zinc finger protein 14</fullName>
    </submittedName>
</protein>
<evidence type="ECO:0000256" key="2">
    <source>
        <dbReference type="ARBA" id="ARBA00022723"/>
    </source>
</evidence>
<keyword evidence="14" id="KW-1185">Reference proteome</keyword>
<dbReference type="GO" id="GO:0010468">
    <property type="term" value="P:regulation of gene expression"/>
    <property type="evidence" value="ECO:0007669"/>
    <property type="project" value="TreeGrafter"/>
</dbReference>
<feature type="region of interest" description="Disordered" evidence="11">
    <location>
        <begin position="759"/>
        <end position="788"/>
    </location>
</feature>
<evidence type="ECO:0000256" key="5">
    <source>
        <dbReference type="ARBA" id="ARBA00022833"/>
    </source>
</evidence>
<gene>
    <name evidence="13" type="ORF">FBUS_07138</name>
</gene>
<dbReference type="AlphaFoldDB" id="A0A8E0RMZ0"/>
<keyword evidence="3" id="KW-0677">Repeat</keyword>
<keyword evidence="6" id="KW-0805">Transcription regulation</keyword>
<dbReference type="PANTHER" id="PTHR16515:SF49">
    <property type="entry name" value="GASTRULA ZINC FINGER PROTEIN XLCGF49.1-LIKE-RELATED"/>
    <property type="match status" value="1"/>
</dbReference>
<dbReference type="PROSITE" id="PS50157">
    <property type="entry name" value="ZINC_FINGER_C2H2_2"/>
    <property type="match status" value="3"/>
</dbReference>
<evidence type="ECO:0000256" key="3">
    <source>
        <dbReference type="ARBA" id="ARBA00022737"/>
    </source>
</evidence>
<feature type="compositionally biased region" description="Polar residues" evidence="11">
    <location>
        <begin position="774"/>
        <end position="788"/>
    </location>
</feature>
<feature type="region of interest" description="Disordered" evidence="11">
    <location>
        <begin position="458"/>
        <end position="484"/>
    </location>
</feature>
<keyword evidence="9" id="KW-0539">Nucleus</keyword>
<evidence type="ECO:0000259" key="12">
    <source>
        <dbReference type="PROSITE" id="PS50157"/>
    </source>
</evidence>
<evidence type="ECO:0000313" key="14">
    <source>
        <dbReference type="Proteomes" id="UP000728185"/>
    </source>
</evidence>
<keyword evidence="4 10" id="KW-0863">Zinc-finger</keyword>
<dbReference type="InterPro" id="IPR036236">
    <property type="entry name" value="Znf_C2H2_sf"/>
</dbReference>
<keyword evidence="5" id="KW-0862">Zinc</keyword>
<evidence type="ECO:0000256" key="10">
    <source>
        <dbReference type="PROSITE-ProRule" id="PRU00042"/>
    </source>
</evidence>
<evidence type="ECO:0000256" key="8">
    <source>
        <dbReference type="ARBA" id="ARBA00023163"/>
    </source>
</evidence>
<feature type="domain" description="C2H2-type" evidence="12">
    <location>
        <begin position="655"/>
        <end position="683"/>
    </location>
</feature>
<comment type="caution">
    <text evidence="13">The sequence shown here is derived from an EMBL/GenBank/DDBJ whole genome shotgun (WGS) entry which is preliminary data.</text>
</comment>
<evidence type="ECO:0000256" key="1">
    <source>
        <dbReference type="ARBA" id="ARBA00004123"/>
    </source>
</evidence>
<evidence type="ECO:0000256" key="9">
    <source>
        <dbReference type="ARBA" id="ARBA00023242"/>
    </source>
</evidence>
<feature type="domain" description="C2H2-type" evidence="12">
    <location>
        <begin position="684"/>
        <end position="711"/>
    </location>
</feature>
<dbReference type="GO" id="GO:0005634">
    <property type="term" value="C:nucleus"/>
    <property type="evidence" value="ECO:0007669"/>
    <property type="project" value="UniProtKB-SubCell"/>
</dbReference>
<feature type="compositionally biased region" description="Polar residues" evidence="11">
    <location>
        <begin position="257"/>
        <end position="271"/>
    </location>
</feature>
<dbReference type="GO" id="GO:0003677">
    <property type="term" value="F:DNA binding"/>
    <property type="evidence" value="ECO:0007669"/>
    <property type="project" value="UniProtKB-KW"/>
</dbReference>
<keyword evidence="8" id="KW-0804">Transcription</keyword>
<evidence type="ECO:0000256" key="7">
    <source>
        <dbReference type="ARBA" id="ARBA00023125"/>
    </source>
</evidence>
<comment type="subcellular location">
    <subcellularLocation>
        <location evidence="1">Nucleus</location>
    </subcellularLocation>
</comment>
<evidence type="ECO:0000313" key="13">
    <source>
        <dbReference type="EMBL" id="KAA0188242.1"/>
    </source>
</evidence>
<feature type="compositionally biased region" description="Low complexity" evidence="11">
    <location>
        <begin position="139"/>
        <end position="152"/>
    </location>
</feature>
<organism evidence="13 14">
    <name type="scientific">Fasciolopsis buskii</name>
    <dbReference type="NCBI Taxonomy" id="27845"/>
    <lineage>
        <taxon>Eukaryota</taxon>
        <taxon>Metazoa</taxon>
        <taxon>Spiralia</taxon>
        <taxon>Lophotrochozoa</taxon>
        <taxon>Platyhelminthes</taxon>
        <taxon>Trematoda</taxon>
        <taxon>Digenea</taxon>
        <taxon>Plagiorchiida</taxon>
        <taxon>Echinostomata</taxon>
        <taxon>Echinostomatoidea</taxon>
        <taxon>Fasciolidae</taxon>
        <taxon>Fasciolopsis</taxon>
    </lineage>
</organism>
<feature type="region of interest" description="Disordered" evidence="11">
    <location>
        <begin position="139"/>
        <end position="169"/>
    </location>
</feature>
<dbReference type="InterPro" id="IPR013087">
    <property type="entry name" value="Znf_C2H2_type"/>
</dbReference>
<dbReference type="InterPro" id="IPR050331">
    <property type="entry name" value="Zinc_finger"/>
</dbReference>
<dbReference type="SUPFAM" id="SSF57667">
    <property type="entry name" value="beta-beta-alpha zinc fingers"/>
    <property type="match status" value="1"/>
</dbReference>
<keyword evidence="2" id="KW-0479">Metal-binding</keyword>
<sequence>MFTFSFFPCNIQSYHMNLTVSQKSKDSVYLSPIDFKPGMESLENLVSGMTFDVNSLIQSGRDQWFTNEGRKWSSGSLQSVLACSSDRTRSTRSLESAANLTGIPTPALPFPLLAIGKIPPPPPDVLLAALNYGRAANTTITTTPTTTNNNNNNDDDDDNNNISNNDNNNSCFIQNNINDKSIGKDTETKTKFPTHSNLSSTMLDEKQLGIEFWFRWIMQRSGEIMDSQFANQNADLMYAYDRAAGSKAQISVEEHTSANANKPTIFTNQEKVTIKSEPRPEVRPDPGLIVDPHVSLYKRLDSTEVKVVCHSPIPEGHILLLPKKLNRHVSRNFHHSETYVTSEQHSYILCTLQTSVLSTNWLTLVRGAQTRSNDDGPLHANLLPMFYSVDQLAFMCRHGLIRLGNHVNPSHGVVYFRATRSINPGEELMLHHPEFIPSPNASNLFSGTINTKQFESGVQSEPHRPFEFATENSSPRGSTEDEKPALSLMHSSTDCARHGDTSVSILMHRLFSTFAQNGGEGIHMVKNLTRYLKSNPVTVPEQWNVSGIEAPSVCPKTRPTLTERFTNSSGDRQYVRPGMDAFNPERHTLSATPSSSANRCFETAASQLRPAHAVEPEENGKGYSCEYCGKMFAYQYYRDKHLKYTRCVDQGNRKYPCKLCSRSFEKRDRLRIHVLHVHEKRRPHKCHLCEKSFSQSSSLNKHLRCKFCWKPFASHAAHDSHVRRTHSDLMKTVAGTENLPANRTSNVLTKATWSNDAWRRRGNSEDAVQPTEVDASTSSNESIAFNMR</sequence>
<dbReference type="FunFam" id="3.30.160.60:FF:000325">
    <property type="entry name" value="ZFP90 zinc finger protein"/>
    <property type="match status" value="1"/>
</dbReference>
<dbReference type="PANTHER" id="PTHR16515">
    <property type="entry name" value="PR DOMAIN ZINC FINGER PROTEIN"/>
    <property type="match status" value="1"/>
</dbReference>
<reference evidence="13" key="1">
    <citation type="submission" date="2019-05" db="EMBL/GenBank/DDBJ databases">
        <title>Annotation for the trematode Fasciolopsis buski.</title>
        <authorList>
            <person name="Choi Y.-J."/>
        </authorList>
    </citation>
    <scope>NUCLEOTIDE SEQUENCE</scope>
    <source>
        <strain evidence="13">HT</strain>
        <tissue evidence="13">Whole worm</tissue>
    </source>
</reference>
<dbReference type="PROSITE" id="PS00028">
    <property type="entry name" value="ZINC_FINGER_C2H2_1"/>
    <property type="match status" value="1"/>
</dbReference>
<feature type="compositionally biased region" description="Basic and acidic residues" evidence="11">
    <location>
        <begin position="272"/>
        <end position="284"/>
    </location>
</feature>
<dbReference type="EMBL" id="LUCM01008527">
    <property type="protein sequence ID" value="KAA0188242.1"/>
    <property type="molecule type" value="Genomic_DNA"/>
</dbReference>
<dbReference type="OrthoDB" id="3565419at2759"/>
<dbReference type="Proteomes" id="UP000728185">
    <property type="component" value="Unassembled WGS sequence"/>
</dbReference>
<keyword evidence="7" id="KW-0238">DNA-binding</keyword>
<evidence type="ECO:0000256" key="6">
    <source>
        <dbReference type="ARBA" id="ARBA00023015"/>
    </source>
</evidence>
<dbReference type="SMART" id="SM00355">
    <property type="entry name" value="ZnF_C2H2"/>
    <property type="match status" value="4"/>
</dbReference>
<accession>A0A8E0RMZ0</accession>
<dbReference type="Pfam" id="PF00096">
    <property type="entry name" value="zf-C2H2"/>
    <property type="match status" value="1"/>
</dbReference>
<feature type="domain" description="C2H2-type" evidence="12">
    <location>
        <begin position="623"/>
        <end position="654"/>
    </location>
</feature>
<evidence type="ECO:0000256" key="11">
    <source>
        <dbReference type="SAM" id="MobiDB-lite"/>
    </source>
</evidence>
<feature type="compositionally biased region" description="Low complexity" evidence="11">
    <location>
        <begin position="160"/>
        <end position="169"/>
    </location>
</feature>
<feature type="region of interest" description="Disordered" evidence="11">
    <location>
        <begin position="254"/>
        <end position="285"/>
    </location>
</feature>
<evidence type="ECO:0000256" key="4">
    <source>
        <dbReference type="ARBA" id="ARBA00022771"/>
    </source>
</evidence>